<organism evidence="10 11">
    <name type="scientific">Desulfonema ishimotonii</name>
    <dbReference type="NCBI Taxonomy" id="45657"/>
    <lineage>
        <taxon>Bacteria</taxon>
        <taxon>Pseudomonadati</taxon>
        <taxon>Thermodesulfobacteriota</taxon>
        <taxon>Desulfobacteria</taxon>
        <taxon>Desulfobacterales</taxon>
        <taxon>Desulfococcaceae</taxon>
        <taxon>Desulfonema</taxon>
    </lineage>
</organism>
<comment type="subunit">
    <text evidence="8">Homodimer.</text>
</comment>
<dbReference type="EC" id="4.3.99.3" evidence="8"/>
<proteinExistence type="inferred from homology"/>
<evidence type="ECO:0000256" key="5">
    <source>
        <dbReference type="ARBA" id="ARBA00023004"/>
    </source>
</evidence>
<comment type="pathway">
    <text evidence="8">Purine metabolism; 7-cyano-7-deazaguanine biosynthesis.</text>
</comment>
<comment type="caution">
    <text evidence="10">The sequence shown here is derived from an EMBL/GenBank/DDBJ whole genome shotgun (WGS) entry which is preliminary data.</text>
</comment>
<keyword evidence="8" id="KW-0671">Queuosine biosynthesis</keyword>
<dbReference type="GO" id="GO:0000287">
    <property type="term" value="F:magnesium ion binding"/>
    <property type="evidence" value="ECO:0007669"/>
    <property type="project" value="UniProtKB-UniRule"/>
</dbReference>
<comment type="cofactor">
    <cofactor evidence="8">
        <name>[4Fe-4S] cluster</name>
        <dbReference type="ChEBI" id="CHEBI:49883"/>
    </cofactor>
    <text evidence="8">Binds 1 [4Fe-4S] cluster. The cluster is coordinated with 3 cysteines and an exchangeable S-adenosyl-L-methionine.</text>
</comment>
<evidence type="ECO:0000256" key="7">
    <source>
        <dbReference type="ARBA" id="ARBA00023239"/>
    </source>
</evidence>
<dbReference type="Pfam" id="PF04055">
    <property type="entry name" value="Radical_SAM"/>
    <property type="match status" value="1"/>
</dbReference>
<protein>
    <recommendedName>
        <fullName evidence="8">7-carboxy-7-deazaguanine synthase</fullName>
        <shortName evidence="8">CDG synthase</shortName>
        <ecNumber evidence="8">4.3.99.3</ecNumber>
    </recommendedName>
    <alternativeName>
        <fullName evidence="8">Queuosine biosynthesis protein QueE</fullName>
    </alternativeName>
</protein>
<feature type="domain" description="Radical SAM core" evidence="9">
    <location>
        <begin position="18"/>
        <end position="209"/>
    </location>
</feature>
<dbReference type="InterPro" id="IPR024924">
    <property type="entry name" value="7-CO-7-deazaguanine_synth-like"/>
</dbReference>
<dbReference type="InterPro" id="IPR013785">
    <property type="entry name" value="Aldolase_TIM"/>
</dbReference>
<feature type="binding site" evidence="8">
    <location>
        <position position="27"/>
    </location>
    <ligand>
        <name>substrate</name>
    </ligand>
</feature>
<dbReference type="EMBL" id="BEXT01000001">
    <property type="protein sequence ID" value="GBC60435.1"/>
    <property type="molecule type" value="Genomic_DNA"/>
</dbReference>
<feature type="binding site" evidence="8">
    <location>
        <position position="40"/>
    </location>
    <ligand>
        <name>Mg(2+)</name>
        <dbReference type="ChEBI" id="CHEBI:18420"/>
    </ligand>
</feature>
<dbReference type="GO" id="GO:1904047">
    <property type="term" value="F:S-adenosyl-L-methionine binding"/>
    <property type="evidence" value="ECO:0007669"/>
    <property type="project" value="UniProtKB-UniRule"/>
</dbReference>
<keyword evidence="3 8" id="KW-0479">Metal-binding</keyword>
<accession>A0A401FU04</accession>
<dbReference type="SUPFAM" id="SSF102114">
    <property type="entry name" value="Radical SAM enzymes"/>
    <property type="match status" value="1"/>
</dbReference>
<comment type="function">
    <text evidence="8">Catalyzes the complex heterocyclic radical-mediated conversion of 6-carboxy-5,6,7,8-tetrahydropterin (CPH4) to 7-carboxy-7-deazaguanine (CDG), a step common to the biosynthetic pathways of all 7-deazapurine-containing compounds.</text>
</comment>
<keyword evidence="4 8" id="KW-0460">Magnesium</keyword>
<dbReference type="GO" id="GO:0008616">
    <property type="term" value="P:tRNA queuosine(34) biosynthetic process"/>
    <property type="evidence" value="ECO:0007669"/>
    <property type="project" value="UniProtKB-UniRule"/>
</dbReference>
<dbReference type="PANTHER" id="PTHR42836:SF1">
    <property type="entry name" value="7-CARBOXY-7-DEAZAGUANINE SYNTHASE"/>
    <property type="match status" value="1"/>
</dbReference>
<dbReference type="HAMAP" id="MF_00917">
    <property type="entry name" value="QueE"/>
    <property type="match status" value="1"/>
</dbReference>
<reference evidence="11" key="1">
    <citation type="submission" date="2017-11" db="EMBL/GenBank/DDBJ databases">
        <authorList>
            <person name="Watanabe M."/>
            <person name="Kojima H."/>
        </authorList>
    </citation>
    <scope>NUCLEOTIDE SEQUENCE [LARGE SCALE GENOMIC DNA]</scope>
    <source>
        <strain evidence="11">Tokyo 01</strain>
    </source>
</reference>
<dbReference type="UniPathway" id="UPA00391"/>
<evidence type="ECO:0000256" key="1">
    <source>
        <dbReference type="ARBA" id="ARBA00022485"/>
    </source>
</evidence>
<name>A0A401FU04_9BACT</name>
<evidence type="ECO:0000259" key="9">
    <source>
        <dbReference type="PROSITE" id="PS51918"/>
    </source>
</evidence>
<evidence type="ECO:0000256" key="2">
    <source>
        <dbReference type="ARBA" id="ARBA00022691"/>
    </source>
</evidence>
<evidence type="ECO:0000256" key="4">
    <source>
        <dbReference type="ARBA" id="ARBA00022842"/>
    </source>
</evidence>
<evidence type="ECO:0000256" key="6">
    <source>
        <dbReference type="ARBA" id="ARBA00023014"/>
    </source>
</evidence>
<keyword evidence="7 8" id="KW-0456">Lyase</keyword>
<feature type="binding site" evidence="8">
    <location>
        <position position="35"/>
    </location>
    <ligand>
        <name>[4Fe-4S] cluster</name>
        <dbReference type="ChEBI" id="CHEBI:49883"/>
        <note>4Fe-4S-S-AdoMet</note>
    </ligand>
</feature>
<feature type="binding site" evidence="8">
    <location>
        <position position="31"/>
    </location>
    <ligand>
        <name>[4Fe-4S] cluster</name>
        <dbReference type="ChEBI" id="CHEBI:49883"/>
        <note>4Fe-4S-S-AdoMet</note>
    </ligand>
</feature>
<evidence type="ECO:0000256" key="8">
    <source>
        <dbReference type="HAMAP-Rule" id="MF_00917"/>
    </source>
</evidence>
<comment type="cofactor">
    <cofactor evidence="8">
        <name>S-adenosyl-L-methionine</name>
        <dbReference type="ChEBI" id="CHEBI:59789"/>
    </cofactor>
    <text evidence="8">Binds 1 S-adenosyl-L-methionine per subunit.</text>
</comment>
<gene>
    <name evidence="8" type="primary">queE</name>
    <name evidence="10" type="ORF">DENIS_1387</name>
</gene>
<feature type="binding site" evidence="8">
    <location>
        <position position="72"/>
    </location>
    <ligand>
        <name>S-adenosyl-L-methionine</name>
        <dbReference type="ChEBI" id="CHEBI:59789"/>
    </ligand>
</feature>
<dbReference type="RefSeq" id="WP_124327849.1">
    <property type="nucleotide sequence ID" value="NZ_BEXT01000001.1"/>
</dbReference>
<reference evidence="11" key="2">
    <citation type="submission" date="2019-01" db="EMBL/GenBank/DDBJ databases">
        <title>Genome sequence of Desulfonema ishimotonii strain Tokyo 01.</title>
        <authorList>
            <person name="Fukui M."/>
        </authorList>
    </citation>
    <scope>NUCLEOTIDE SEQUENCE [LARGE SCALE GENOMIC DNA]</scope>
    <source>
        <strain evidence="11">Tokyo 01</strain>
    </source>
</reference>
<dbReference type="PROSITE" id="PS51918">
    <property type="entry name" value="RADICAL_SAM"/>
    <property type="match status" value="1"/>
</dbReference>
<dbReference type="GO" id="GO:0016840">
    <property type="term" value="F:carbon-nitrogen lyase activity"/>
    <property type="evidence" value="ECO:0007669"/>
    <property type="project" value="UniProtKB-UniRule"/>
</dbReference>
<keyword evidence="6 8" id="KW-0411">Iron-sulfur</keyword>
<keyword evidence="1 8" id="KW-0004">4Fe-4S</keyword>
<keyword evidence="5 8" id="KW-0408">Iron</keyword>
<dbReference type="CDD" id="cd01335">
    <property type="entry name" value="Radical_SAM"/>
    <property type="match status" value="1"/>
</dbReference>
<comment type="similarity">
    <text evidence="8">Belongs to the radical SAM superfamily. 7-carboxy-7-deazaguanine synthase family.</text>
</comment>
<dbReference type="Gene3D" id="3.20.20.70">
    <property type="entry name" value="Aldolase class I"/>
    <property type="match status" value="1"/>
</dbReference>
<keyword evidence="2 8" id="KW-0949">S-adenosyl-L-methionine</keyword>
<comment type="caution">
    <text evidence="8">Lacks conserved residue(s) required for the propagation of feature annotation.</text>
</comment>
<comment type="catalytic activity">
    <reaction evidence="8">
        <text>6-carboxy-5,6,7,8-tetrahydropterin + H(+) = 7-carboxy-7-carbaguanine + NH4(+)</text>
        <dbReference type="Rhea" id="RHEA:27974"/>
        <dbReference type="ChEBI" id="CHEBI:15378"/>
        <dbReference type="ChEBI" id="CHEBI:28938"/>
        <dbReference type="ChEBI" id="CHEBI:61032"/>
        <dbReference type="ChEBI" id="CHEBI:61036"/>
        <dbReference type="EC" id="4.3.99.3"/>
    </reaction>
</comment>
<dbReference type="GO" id="GO:0051539">
    <property type="term" value="F:4 iron, 4 sulfur cluster binding"/>
    <property type="evidence" value="ECO:0007669"/>
    <property type="project" value="UniProtKB-UniRule"/>
</dbReference>
<feature type="binding site" evidence="8">
    <location>
        <position position="38"/>
    </location>
    <ligand>
        <name>[4Fe-4S] cluster</name>
        <dbReference type="ChEBI" id="CHEBI:49883"/>
        <note>4Fe-4S-S-AdoMet</note>
    </ligand>
</feature>
<comment type="cofactor">
    <cofactor evidence="8">
        <name>Mg(2+)</name>
        <dbReference type="ChEBI" id="CHEBI:18420"/>
    </cofactor>
</comment>
<evidence type="ECO:0000313" key="11">
    <source>
        <dbReference type="Proteomes" id="UP000288096"/>
    </source>
</evidence>
<evidence type="ECO:0000256" key="3">
    <source>
        <dbReference type="ARBA" id="ARBA00022723"/>
    </source>
</evidence>
<dbReference type="PANTHER" id="PTHR42836">
    <property type="entry name" value="7-CARBOXY-7-DEAZAGUANINE SYNTHASE"/>
    <property type="match status" value="1"/>
</dbReference>
<sequence length="214" mass="24041">MTLRVNEIFYSIQGESTYVGRPCVFVRLTGCNLRCAYCDTRYAWDAGEEMSVDRILMRVAAYDCPLVEITGGEPLLQAETPALVSALLRKGYEVLMETNGSLDIRKADAACVKIVDIKCPGSGESRQNDFENLNRLGQRDQVKFVIGNRDDYEYAKDIVLNRCAGAEAGHLLFSPVSGKLPPDRLARWILDDRLRVRLQIQLHTILWPGTERGV</sequence>
<feature type="binding site" evidence="8">
    <location>
        <begin position="37"/>
        <end position="39"/>
    </location>
    <ligand>
        <name>S-adenosyl-L-methionine</name>
        <dbReference type="ChEBI" id="CHEBI:59789"/>
    </ligand>
</feature>
<dbReference type="AlphaFoldDB" id="A0A401FU04"/>
<dbReference type="OrthoDB" id="9792276at2"/>
<dbReference type="Proteomes" id="UP000288096">
    <property type="component" value="Unassembled WGS sequence"/>
</dbReference>
<dbReference type="InterPro" id="IPR007197">
    <property type="entry name" value="rSAM"/>
</dbReference>
<dbReference type="SFLD" id="SFLDS00029">
    <property type="entry name" value="Radical_SAM"/>
    <property type="match status" value="1"/>
</dbReference>
<feature type="binding site" evidence="8">
    <location>
        <begin position="12"/>
        <end position="14"/>
    </location>
    <ligand>
        <name>substrate</name>
    </ligand>
</feature>
<feature type="binding site" evidence="8">
    <location>
        <position position="70"/>
    </location>
    <ligand>
        <name>substrate</name>
    </ligand>
</feature>
<evidence type="ECO:0000313" key="10">
    <source>
        <dbReference type="EMBL" id="GBC60435.1"/>
    </source>
</evidence>
<dbReference type="InterPro" id="IPR058240">
    <property type="entry name" value="rSAM_sf"/>
</dbReference>
<keyword evidence="11" id="KW-1185">Reference proteome</keyword>
<dbReference type="PIRSF" id="PIRSF000370">
    <property type="entry name" value="QueE"/>
    <property type="match status" value="1"/>
</dbReference>